<reference evidence="1" key="1">
    <citation type="submission" date="2020-03" db="EMBL/GenBank/DDBJ databases">
        <title>Genome of Pelagibius litoralis DSM 21314T.</title>
        <authorList>
            <person name="Wang G."/>
        </authorList>
    </citation>
    <scope>NUCLEOTIDE SEQUENCE</scope>
    <source>
        <strain evidence="1">DSM 21314</strain>
    </source>
</reference>
<comment type="caution">
    <text evidence="1">The sequence shown here is derived from an EMBL/GenBank/DDBJ whole genome shotgun (WGS) entry which is preliminary data.</text>
</comment>
<gene>
    <name evidence="1" type="ORF">HBA54_17645</name>
</gene>
<evidence type="ECO:0000313" key="1">
    <source>
        <dbReference type="EMBL" id="NIA70426.1"/>
    </source>
</evidence>
<protein>
    <submittedName>
        <fullName evidence="1">Uncharacterized protein</fullName>
    </submittedName>
</protein>
<proteinExistence type="predicted"/>
<organism evidence="1 2">
    <name type="scientific">Pelagibius litoralis</name>
    <dbReference type="NCBI Taxonomy" id="374515"/>
    <lineage>
        <taxon>Bacteria</taxon>
        <taxon>Pseudomonadati</taxon>
        <taxon>Pseudomonadota</taxon>
        <taxon>Alphaproteobacteria</taxon>
        <taxon>Rhodospirillales</taxon>
        <taxon>Rhodovibrionaceae</taxon>
        <taxon>Pelagibius</taxon>
    </lineage>
</organism>
<keyword evidence="2" id="KW-1185">Reference proteome</keyword>
<accession>A0A967KGK4</accession>
<sequence length="55" mass="6639">MRPKKRDEKGPGDLFRARFDQIFDMRHERSRLSRWRGRPSETLELHLAESLSVED</sequence>
<name>A0A967KGK4_9PROT</name>
<dbReference type="AlphaFoldDB" id="A0A967KGK4"/>
<evidence type="ECO:0000313" key="2">
    <source>
        <dbReference type="Proteomes" id="UP000761264"/>
    </source>
</evidence>
<dbReference type="Proteomes" id="UP000761264">
    <property type="component" value="Unassembled WGS sequence"/>
</dbReference>
<dbReference type="EMBL" id="JAAQPH010000014">
    <property type="protein sequence ID" value="NIA70426.1"/>
    <property type="molecule type" value="Genomic_DNA"/>
</dbReference>
<dbReference type="RefSeq" id="WP_167227031.1">
    <property type="nucleotide sequence ID" value="NZ_JAAQPH010000014.1"/>
</dbReference>